<dbReference type="EMBL" id="CP000554">
    <property type="protein sequence ID" value="ABM78761.1"/>
    <property type="molecule type" value="Genomic_DNA"/>
</dbReference>
<evidence type="ECO:0000313" key="1">
    <source>
        <dbReference type="EMBL" id="ABM78761.1"/>
    </source>
</evidence>
<dbReference type="EMBL" id="CP000554">
    <property type="protein sequence ID" value="ABM78764.1"/>
    <property type="molecule type" value="Genomic_DNA"/>
</dbReference>
<dbReference type="KEGG" id="pmf:P9303_20191"/>
<organism evidence="1 3">
    <name type="scientific">Prochlorococcus marinus (strain MIT 9303)</name>
    <dbReference type="NCBI Taxonomy" id="59922"/>
    <lineage>
        <taxon>Bacteria</taxon>
        <taxon>Bacillati</taxon>
        <taxon>Cyanobacteriota</taxon>
        <taxon>Cyanophyceae</taxon>
        <taxon>Synechococcales</taxon>
        <taxon>Prochlorococcaceae</taxon>
        <taxon>Prochlorococcus</taxon>
    </lineage>
</organism>
<reference evidence="1 3" key="1">
    <citation type="journal article" date="2007" name="PLoS Genet.">
        <title>Patterns and implications of gene gain and loss in the evolution of Prochlorococcus.</title>
        <authorList>
            <person name="Kettler G.C."/>
            <person name="Martiny A.C."/>
            <person name="Huang K."/>
            <person name="Zucker J."/>
            <person name="Coleman M.L."/>
            <person name="Rodrigue S."/>
            <person name="Chen F."/>
            <person name="Lapidus A."/>
            <person name="Ferriera S."/>
            <person name="Johnson J."/>
            <person name="Steglich C."/>
            <person name="Church G.M."/>
            <person name="Richardson P."/>
            <person name="Chisholm S.W."/>
        </authorList>
    </citation>
    <scope>NUCLEOTIDE SEQUENCE [LARGE SCALE GENOMIC DNA]</scope>
    <source>
        <strain evidence="1 3">MIT 9303</strain>
    </source>
</reference>
<name>A2CBA1_PROM3</name>
<gene>
    <name evidence="1" type="ordered locus">P9303_20191</name>
    <name evidence="2" type="ordered locus">P9303_20221</name>
</gene>
<proteinExistence type="predicted"/>
<dbReference type="STRING" id="59922.P9303_20191"/>
<accession>A2CBA1</accession>
<dbReference type="AlphaFoldDB" id="A2CBA1"/>
<reference evidence="1" key="2">
    <citation type="submission" date="2007-01" db="EMBL/GenBank/DDBJ databases">
        <authorList>
            <person name="Chisholm S."/>
            <person name="Huang K."/>
            <person name="Martiny A."/>
            <person name="Kettler G."/>
            <person name="Zucker J."/>
            <person name="Coleman M."/>
            <person name="Keller K."/>
            <person name="Arkin A."/>
            <person name="Coe A."/>
            <person name="Rodrigue S."/>
            <person name="Church G."/>
            <person name="Ferriera S."/>
            <person name="Johnson J."/>
            <person name="Kravitz S."/>
            <person name="Beeson K."/>
            <person name="Sutton G."/>
            <person name="Rogers Y.-H."/>
            <person name="Friedman R."/>
            <person name="Frazier M."/>
            <person name="Venter J.C."/>
        </authorList>
    </citation>
    <scope>NUCLEOTIDE SEQUENCE</scope>
    <source>
        <strain evidence="1">MIT 9303</strain>
    </source>
</reference>
<sequence>MLGPNNLLRSYLDLPWEFLFGDHLVNRRLRERCHLFYLIQSQKFYFISH</sequence>
<dbReference type="Proteomes" id="UP000002274">
    <property type="component" value="Chromosome"/>
</dbReference>
<dbReference type="HOGENOM" id="CLU_3139464_0_0_3"/>
<evidence type="ECO:0000313" key="2">
    <source>
        <dbReference type="EMBL" id="ABM78764.1"/>
    </source>
</evidence>
<evidence type="ECO:0000313" key="3">
    <source>
        <dbReference type="Proteomes" id="UP000002274"/>
    </source>
</evidence>
<protein>
    <submittedName>
        <fullName evidence="1">Uncharacterized protein</fullName>
    </submittedName>
</protein>
<dbReference type="KEGG" id="pmf:P9303_20221"/>